<evidence type="ECO:0000259" key="2">
    <source>
        <dbReference type="Pfam" id="PF01243"/>
    </source>
</evidence>
<dbReference type="Proteomes" id="UP001564626">
    <property type="component" value="Unassembled WGS sequence"/>
</dbReference>
<dbReference type="InterPro" id="IPR019920">
    <property type="entry name" value="F420-binding_dom_put"/>
</dbReference>
<dbReference type="InterPro" id="IPR012349">
    <property type="entry name" value="Split_barrel_FMN-bd"/>
</dbReference>
<protein>
    <submittedName>
        <fullName evidence="3">PPOX class F420-dependent oxidoreductase</fullName>
    </submittedName>
</protein>
<reference evidence="3 4" key="1">
    <citation type="submission" date="2024-08" db="EMBL/GenBank/DDBJ databases">
        <title>Genome mining of Saccharopolyspora cebuensis PGLac3 from Nigerian medicinal plant.</title>
        <authorList>
            <person name="Ezeobiora C.E."/>
            <person name="Igbokwe N.H."/>
            <person name="Amin D.H."/>
            <person name="Mendie U.E."/>
        </authorList>
    </citation>
    <scope>NUCLEOTIDE SEQUENCE [LARGE SCALE GENOMIC DNA]</scope>
    <source>
        <strain evidence="3 4">PGLac3</strain>
    </source>
</reference>
<evidence type="ECO:0000313" key="3">
    <source>
        <dbReference type="EMBL" id="MEY8043228.1"/>
    </source>
</evidence>
<dbReference type="RefSeq" id="WP_345359903.1">
    <property type="nucleotide sequence ID" value="NZ_BAABII010000004.1"/>
</dbReference>
<feature type="domain" description="Pyridoxamine 5'-phosphate oxidase N-terminal" evidence="2">
    <location>
        <begin position="4"/>
        <end position="129"/>
    </location>
</feature>
<name>A0ABV4CQ53_9PSEU</name>
<dbReference type="SUPFAM" id="SSF50475">
    <property type="entry name" value="FMN-binding split barrel"/>
    <property type="match status" value="1"/>
</dbReference>
<keyword evidence="1" id="KW-0560">Oxidoreductase</keyword>
<dbReference type="Gene3D" id="2.30.110.10">
    <property type="entry name" value="Electron Transport, Fmn-binding Protein, Chain A"/>
    <property type="match status" value="1"/>
</dbReference>
<dbReference type="InterPro" id="IPR052019">
    <property type="entry name" value="F420H2_bilvrd_red/Heme_oxyg"/>
</dbReference>
<dbReference type="PANTHER" id="PTHR35176:SF2">
    <property type="entry name" value="F420H(2)-DEPENDENT REDUCTASE RV1155"/>
    <property type="match status" value="1"/>
</dbReference>
<dbReference type="PANTHER" id="PTHR35176">
    <property type="entry name" value="HEME OXYGENASE HI_0854-RELATED"/>
    <property type="match status" value="1"/>
</dbReference>
<sequence length="132" mass="14713">MDLDEAHRIVAEQHRAVLGTLRAGGEPQLSPVLITTGGPGVLAVSTRAGAAKVRNLRRHPRAWVCVLPEAFFGRWIQVDCDAEVVDQPEALPLLEDYYRSISGEHEDWDAYREAMRSEDRVLLRLTPTRAVG</sequence>
<organism evidence="3 4">
    <name type="scientific">Saccharopolyspora cebuensis</name>
    <dbReference type="NCBI Taxonomy" id="418759"/>
    <lineage>
        <taxon>Bacteria</taxon>
        <taxon>Bacillati</taxon>
        <taxon>Actinomycetota</taxon>
        <taxon>Actinomycetes</taxon>
        <taxon>Pseudonocardiales</taxon>
        <taxon>Pseudonocardiaceae</taxon>
        <taxon>Saccharopolyspora</taxon>
    </lineage>
</organism>
<evidence type="ECO:0000256" key="1">
    <source>
        <dbReference type="ARBA" id="ARBA00023002"/>
    </source>
</evidence>
<dbReference type="Pfam" id="PF01243">
    <property type="entry name" value="PNPOx_N"/>
    <property type="match status" value="1"/>
</dbReference>
<gene>
    <name evidence="3" type="ORF">AB8O55_27785</name>
</gene>
<keyword evidence="4" id="KW-1185">Reference proteome</keyword>
<dbReference type="InterPro" id="IPR011576">
    <property type="entry name" value="Pyridox_Oxase_N"/>
</dbReference>
<dbReference type="NCBIfam" id="TIGR03618">
    <property type="entry name" value="Rv1155_F420"/>
    <property type="match status" value="1"/>
</dbReference>
<dbReference type="EMBL" id="JBGEHV010000083">
    <property type="protein sequence ID" value="MEY8043228.1"/>
    <property type="molecule type" value="Genomic_DNA"/>
</dbReference>
<accession>A0ABV4CQ53</accession>
<proteinExistence type="predicted"/>
<evidence type="ECO:0000313" key="4">
    <source>
        <dbReference type="Proteomes" id="UP001564626"/>
    </source>
</evidence>
<comment type="caution">
    <text evidence="3">The sequence shown here is derived from an EMBL/GenBank/DDBJ whole genome shotgun (WGS) entry which is preliminary data.</text>
</comment>